<feature type="compositionally biased region" description="Basic and acidic residues" evidence="1">
    <location>
        <begin position="302"/>
        <end position="317"/>
    </location>
</feature>
<keyword evidence="2" id="KW-1133">Transmembrane helix</keyword>
<feature type="compositionally biased region" description="Basic and acidic residues" evidence="1">
    <location>
        <begin position="509"/>
        <end position="522"/>
    </location>
</feature>
<feature type="region of interest" description="Disordered" evidence="1">
    <location>
        <begin position="92"/>
        <end position="137"/>
    </location>
</feature>
<evidence type="ECO:0000256" key="1">
    <source>
        <dbReference type="SAM" id="MobiDB-lite"/>
    </source>
</evidence>
<protein>
    <submittedName>
        <fullName evidence="3">Uncharacterized protein</fullName>
    </submittedName>
</protein>
<feature type="region of interest" description="Disordered" evidence="1">
    <location>
        <begin position="440"/>
        <end position="485"/>
    </location>
</feature>
<feature type="region of interest" description="Disordered" evidence="1">
    <location>
        <begin position="187"/>
        <end position="354"/>
    </location>
</feature>
<feature type="compositionally biased region" description="Polar residues" evidence="1">
    <location>
        <begin position="340"/>
        <end position="354"/>
    </location>
</feature>
<feature type="compositionally biased region" description="Polar residues" evidence="1">
    <location>
        <begin position="262"/>
        <end position="293"/>
    </location>
</feature>
<name>A0A284RQB2_ARMOS</name>
<keyword evidence="2" id="KW-0472">Membrane</keyword>
<feature type="compositionally biased region" description="Pro residues" evidence="1">
    <location>
        <begin position="469"/>
        <end position="480"/>
    </location>
</feature>
<feature type="transmembrane region" description="Helical" evidence="2">
    <location>
        <begin position="12"/>
        <end position="34"/>
    </location>
</feature>
<evidence type="ECO:0000313" key="4">
    <source>
        <dbReference type="Proteomes" id="UP000219338"/>
    </source>
</evidence>
<reference evidence="4" key="1">
    <citation type="journal article" date="2017" name="Nat. Ecol. Evol.">
        <title>Genome expansion and lineage-specific genetic innovations in the forest pathogenic fungi Armillaria.</title>
        <authorList>
            <person name="Sipos G."/>
            <person name="Prasanna A.N."/>
            <person name="Walter M.C."/>
            <person name="O'Connor E."/>
            <person name="Balint B."/>
            <person name="Krizsan K."/>
            <person name="Kiss B."/>
            <person name="Hess J."/>
            <person name="Varga T."/>
            <person name="Slot J."/>
            <person name="Riley R."/>
            <person name="Boka B."/>
            <person name="Rigling D."/>
            <person name="Barry K."/>
            <person name="Lee J."/>
            <person name="Mihaltcheva S."/>
            <person name="LaButti K."/>
            <person name="Lipzen A."/>
            <person name="Waldron R."/>
            <person name="Moloney N.M."/>
            <person name="Sperisen C."/>
            <person name="Kredics L."/>
            <person name="Vagvoelgyi C."/>
            <person name="Patrignani A."/>
            <person name="Fitzpatrick D."/>
            <person name="Nagy I."/>
            <person name="Doyle S."/>
            <person name="Anderson J.B."/>
            <person name="Grigoriev I.V."/>
            <person name="Gueldener U."/>
            <person name="Muensterkoetter M."/>
            <person name="Nagy L.G."/>
        </authorList>
    </citation>
    <scope>NUCLEOTIDE SEQUENCE [LARGE SCALE GENOMIC DNA]</scope>
    <source>
        <strain evidence="4">C18/9</strain>
    </source>
</reference>
<organism evidence="3 4">
    <name type="scientific">Armillaria ostoyae</name>
    <name type="common">Armillaria root rot fungus</name>
    <dbReference type="NCBI Taxonomy" id="47428"/>
    <lineage>
        <taxon>Eukaryota</taxon>
        <taxon>Fungi</taxon>
        <taxon>Dikarya</taxon>
        <taxon>Basidiomycota</taxon>
        <taxon>Agaricomycotina</taxon>
        <taxon>Agaricomycetes</taxon>
        <taxon>Agaricomycetidae</taxon>
        <taxon>Agaricales</taxon>
        <taxon>Marasmiineae</taxon>
        <taxon>Physalacriaceae</taxon>
        <taxon>Armillaria</taxon>
    </lineage>
</organism>
<gene>
    <name evidence="3" type="ORF">ARMOST_14270</name>
</gene>
<keyword evidence="4" id="KW-1185">Reference proteome</keyword>
<dbReference type="EMBL" id="FUEG01000013">
    <property type="protein sequence ID" value="SJL10875.1"/>
    <property type="molecule type" value="Genomic_DNA"/>
</dbReference>
<evidence type="ECO:0000256" key="2">
    <source>
        <dbReference type="SAM" id="Phobius"/>
    </source>
</evidence>
<keyword evidence="2" id="KW-0812">Transmembrane</keyword>
<dbReference type="AlphaFoldDB" id="A0A284RQB2"/>
<dbReference type="Proteomes" id="UP000219338">
    <property type="component" value="Unassembled WGS sequence"/>
</dbReference>
<feature type="region of interest" description="Disordered" evidence="1">
    <location>
        <begin position="509"/>
        <end position="563"/>
    </location>
</feature>
<sequence>MTPDLTNNQTIAISTALVGACLIFLLGFFVALAWREKILPYLYQHGILIPPHRRLRPQRPAPFPTHYILPYANSEQSVLELILAPETGVQHRTGFHANSSDEFPQRPPPPQRNTTPGPSGTRQTPTPPPDTPEPQANDRDIWARYEQFPPPAYDPTNLPPPERAFIPIQPRSIMGFSTRPVQRIFIRPAPGCFPDDSSSEDDAPWNRTAPPAHELPPPNQFIIISSDDEDLNALEPPQSDPMSQNRSPAPPEPHPHHLDRSPSPTGAQLTHSISTASTLSGTNSPRSTFSSLAPTALPPGSYDDRTSRLDTVYEEKGAPQWAGTSQSNERTQSHDWAGMQPSQPAYSTTETKPTTALPQGTYYKGWQDLEWPESSSGWSSPYLSWPLDNEMRTLASSNQFDTFHYDSGTFGRYAHEFSEEHHIPNPQPLPDAPCRIRQHSQYHGPRTSHLIAGTNDEAGGSNNIETDPPVDPPVDPPTDPSQPSNAERLQLAMELAERKAQRLEEIRQEVEEAEQAHDEHIRYYNLPLPNQSKGKDPERGRAGAPEPPPEPNWQRLLNKRDDR</sequence>
<evidence type="ECO:0000313" key="3">
    <source>
        <dbReference type="EMBL" id="SJL10875.1"/>
    </source>
</evidence>
<accession>A0A284RQB2</accession>
<proteinExistence type="predicted"/>